<evidence type="ECO:0000313" key="11">
    <source>
        <dbReference type="Proteomes" id="UP001195483"/>
    </source>
</evidence>
<dbReference type="NCBIfam" id="TIGR01187">
    <property type="entry name" value="potA"/>
    <property type="match status" value="1"/>
</dbReference>
<keyword evidence="11" id="KW-1185">Reference proteome</keyword>
<keyword evidence="8" id="KW-0732">Signal</keyword>
<evidence type="ECO:0000313" key="10">
    <source>
        <dbReference type="EMBL" id="KAK3586187.1"/>
    </source>
</evidence>
<keyword evidence="6" id="KW-1278">Translocase</keyword>
<dbReference type="InterPro" id="IPR006059">
    <property type="entry name" value="SBP"/>
</dbReference>
<dbReference type="SUPFAM" id="SSF52540">
    <property type="entry name" value="P-loop containing nucleoside triphosphate hydrolases"/>
    <property type="match status" value="1"/>
</dbReference>
<dbReference type="Proteomes" id="UP001195483">
    <property type="component" value="Unassembled WGS sequence"/>
</dbReference>
<dbReference type="GO" id="GO:0005524">
    <property type="term" value="F:ATP binding"/>
    <property type="evidence" value="ECO:0007669"/>
    <property type="project" value="UniProtKB-KW"/>
</dbReference>
<dbReference type="GO" id="GO:0043190">
    <property type="term" value="C:ATP-binding cassette (ABC) transporter complex"/>
    <property type="evidence" value="ECO:0007669"/>
    <property type="project" value="InterPro"/>
</dbReference>
<evidence type="ECO:0000256" key="7">
    <source>
        <dbReference type="ARBA" id="ARBA00023136"/>
    </source>
</evidence>
<dbReference type="InterPro" id="IPR003439">
    <property type="entry name" value="ABC_transporter-like_ATP-bd"/>
</dbReference>
<dbReference type="AlphaFoldDB" id="A0AAE0VR70"/>
<dbReference type="CDD" id="cd13659">
    <property type="entry name" value="PBP2_PotF"/>
    <property type="match status" value="1"/>
</dbReference>
<gene>
    <name evidence="10" type="ORF">CHS0354_013137</name>
</gene>
<dbReference type="PRINTS" id="PR00909">
    <property type="entry name" value="SPERMDNBNDNG"/>
</dbReference>
<evidence type="ECO:0000256" key="6">
    <source>
        <dbReference type="ARBA" id="ARBA00022967"/>
    </source>
</evidence>
<dbReference type="Gene3D" id="3.40.190.10">
    <property type="entry name" value="Periplasmic binding protein-like II"/>
    <property type="match status" value="2"/>
</dbReference>
<dbReference type="InterPro" id="IPR050093">
    <property type="entry name" value="ABC_SmlMolc_Importer"/>
</dbReference>
<keyword evidence="7" id="KW-0472">Membrane</keyword>
<evidence type="ECO:0000256" key="4">
    <source>
        <dbReference type="ARBA" id="ARBA00022741"/>
    </source>
</evidence>
<dbReference type="Pfam" id="PF00005">
    <property type="entry name" value="ABC_tran"/>
    <property type="match status" value="1"/>
</dbReference>
<dbReference type="GO" id="GO:0015417">
    <property type="term" value="F:ABC-type polyamine transporter activity"/>
    <property type="evidence" value="ECO:0007669"/>
    <property type="project" value="InterPro"/>
</dbReference>
<evidence type="ECO:0000256" key="3">
    <source>
        <dbReference type="ARBA" id="ARBA00022519"/>
    </source>
</evidence>
<dbReference type="InterPro" id="IPR027417">
    <property type="entry name" value="P-loop_NTPase"/>
</dbReference>
<sequence length="713" mass="79766">MKKIIARTLLTFIAAGLLTVSCDLFKSKSKEVNFYNWSDYISEDALPNFEKETGLKVNYDTFDSNDVLFTKLLAGNTGYDIVVPSASFLAKQIKSGIFQKLDKTQLPNYKNLDPQLMSLLEAYDPGNEYGIPYLWGTTGIGYNTAKIKELLGDTAPVDSLDILFKSENAEKLAQCGIAILDAPDEILPIALQYMGEDPRTTDVEKLTVTAYEKVKTIRPYIKYVHSSKFISDLANGEICLVLGWSGDILQAKARAEEANNGVVIEFFIPKEGTGVWFDMMAIPKDAKNMENAYKLLNYLMDAKVIASITNYVAYPNGNSASLEFVDEEIKSNPTIYPTEEVKNKLFTFVSYTPELTKELTLTKKFGSFYAVDDVDLTIRKGEIFALLGSSGCGKTTLLRMLAGFEFPDQGDIKLDGQSIVDIPAYKRPINMMFQSYALFPHLDVEGNIKFGLKQEKLPKDEIHARTSQVLETVGLAGYNKRQIDQLSGGQRQRVALARILAKKPKLLLLDEPLAALDKKLRERMQLELVNILEKVGVTCVIVTHDQEEAMTLASRIAVMNEGKILQIGTPAEIYERPTSRFVAEFIGNVNLFDGTISEDEADHVKIKAVQTDVEIYVDHGITGALGEKVSVAVRPEKIRISREKPASQYNWCQGTIKDIQYYGDVSIYYIRLPSGFVVKSTMHNSDRDIEHRPTWEDNAYLSWSPPSCVVLTD</sequence>
<dbReference type="EMBL" id="JAEAOA010000799">
    <property type="protein sequence ID" value="KAK3586187.1"/>
    <property type="molecule type" value="Genomic_DNA"/>
</dbReference>
<feature type="chain" id="PRO_5042159247" description="ABC transporter domain-containing protein" evidence="8">
    <location>
        <begin position="23"/>
        <end position="713"/>
    </location>
</feature>
<dbReference type="InterPro" id="IPR013611">
    <property type="entry name" value="Transp-assoc_OB_typ2"/>
</dbReference>
<dbReference type="PANTHER" id="PTHR42781:SF5">
    <property type="entry name" value="PUTRESCINE TRANSPORT ATP-BINDING PROTEIN POTG"/>
    <property type="match status" value="1"/>
</dbReference>
<dbReference type="Pfam" id="PF08402">
    <property type="entry name" value="TOBE_2"/>
    <property type="match status" value="1"/>
</dbReference>
<evidence type="ECO:0000256" key="2">
    <source>
        <dbReference type="ARBA" id="ARBA00022475"/>
    </source>
</evidence>
<dbReference type="Pfam" id="PF13416">
    <property type="entry name" value="SBP_bac_8"/>
    <property type="match status" value="1"/>
</dbReference>
<dbReference type="FunFam" id="3.40.50.300:FF:000133">
    <property type="entry name" value="Spermidine/putrescine import ATP-binding protein PotA"/>
    <property type="match status" value="1"/>
</dbReference>
<dbReference type="InterPro" id="IPR001188">
    <property type="entry name" value="Sperm_putr-bd"/>
</dbReference>
<protein>
    <recommendedName>
        <fullName evidence="9">ABC transporter domain-containing protein</fullName>
    </recommendedName>
</protein>
<dbReference type="InterPro" id="IPR008995">
    <property type="entry name" value="Mo/tungstate-bd_C_term_dom"/>
</dbReference>
<dbReference type="PROSITE" id="PS51257">
    <property type="entry name" value="PROKAR_LIPOPROTEIN"/>
    <property type="match status" value="1"/>
</dbReference>
<feature type="signal peptide" evidence="8">
    <location>
        <begin position="1"/>
        <end position="22"/>
    </location>
</feature>
<keyword evidence="4" id="KW-0547">Nucleotide-binding</keyword>
<evidence type="ECO:0000256" key="1">
    <source>
        <dbReference type="ARBA" id="ARBA00022448"/>
    </source>
</evidence>
<dbReference type="PROSITE" id="PS50893">
    <property type="entry name" value="ABC_TRANSPORTER_2"/>
    <property type="match status" value="1"/>
</dbReference>
<organism evidence="10 11">
    <name type="scientific">Potamilus streckersoni</name>
    <dbReference type="NCBI Taxonomy" id="2493646"/>
    <lineage>
        <taxon>Eukaryota</taxon>
        <taxon>Metazoa</taxon>
        <taxon>Spiralia</taxon>
        <taxon>Lophotrochozoa</taxon>
        <taxon>Mollusca</taxon>
        <taxon>Bivalvia</taxon>
        <taxon>Autobranchia</taxon>
        <taxon>Heteroconchia</taxon>
        <taxon>Palaeoheterodonta</taxon>
        <taxon>Unionida</taxon>
        <taxon>Unionoidea</taxon>
        <taxon>Unionidae</taxon>
        <taxon>Ambleminae</taxon>
        <taxon>Lampsilini</taxon>
        <taxon>Potamilus</taxon>
    </lineage>
</organism>
<reference evidence="10" key="1">
    <citation type="journal article" date="2021" name="Genome Biol. Evol.">
        <title>A High-Quality Reference Genome for a Parasitic Bivalve with Doubly Uniparental Inheritance (Bivalvia: Unionida).</title>
        <authorList>
            <person name="Smith C.H."/>
        </authorList>
    </citation>
    <scope>NUCLEOTIDE SEQUENCE</scope>
    <source>
        <strain evidence="10">CHS0354</strain>
    </source>
</reference>
<dbReference type="PROSITE" id="PS00211">
    <property type="entry name" value="ABC_TRANSPORTER_1"/>
    <property type="match status" value="1"/>
</dbReference>
<dbReference type="SMART" id="SM00382">
    <property type="entry name" value="AAA"/>
    <property type="match status" value="1"/>
</dbReference>
<keyword evidence="2" id="KW-1003">Cell membrane</keyword>
<keyword evidence="3" id="KW-0997">Cell inner membrane</keyword>
<dbReference type="GO" id="GO:0019808">
    <property type="term" value="F:polyamine binding"/>
    <property type="evidence" value="ECO:0007669"/>
    <property type="project" value="InterPro"/>
</dbReference>
<feature type="domain" description="ABC transporter" evidence="9">
    <location>
        <begin position="356"/>
        <end position="586"/>
    </location>
</feature>
<accession>A0AAE0VR70</accession>
<evidence type="ECO:0000256" key="8">
    <source>
        <dbReference type="SAM" id="SignalP"/>
    </source>
</evidence>
<reference evidence="10" key="2">
    <citation type="journal article" date="2021" name="Genome Biol. Evol.">
        <title>Developing a high-quality reference genome for a parasitic bivalve with doubly uniparental inheritance (Bivalvia: Unionida).</title>
        <authorList>
            <person name="Smith C.H."/>
        </authorList>
    </citation>
    <scope>NUCLEOTIDE SEQUENCE</scope>
    <source>
        <strain evidence="10">CHS0354</strain>
        <tissue evidence="10">Mantle</tissue>
    </source>
</reference>
<dbReference type="SUPFAM" id="SSF50331">
    <property type="entry name" value="MOP-like"/>
    <property type="match status" value="1"/>
</dbReference>
<dbReference type="PANTHER" id="PTHR42781">
    <property type="entry name" value="SPERMIDINE/PUTRESCINE IMPORT ATP-BINDING PROTEIN POTA"/>
    <property type="match status" value="1"/>
</dbReference>
<proteinExistence type="predicted"/>
<dbReference type="Gene3D" id="3.40.50.300">
    <property type="entry name" value="P-loop containing nucleotide triphosphate hydrolases"/>
    <property type="match status" value="1"/>
</dbReference>
<keyword evidence="5" id="KW-0067">ATP-binding</keyword>
<dbReference type="Gene3D" id="2.40.50.100">
    <property type="match status" value="1"/>
</dbReference>
<reference evidence="10" key="3">
    <citation type="submission" date="2023-05" db="EMBL/GenBank/DDBJ databases">
        <authorList>
            <person name="Smith C.H."/>
        </authorList>
    </citation>
    <scope>NUCLEOTIDE SEQUENCE</scope>
    <source>
        <strain evidence="10">CHS0354</strain>
        <tissue evidence="10">Mantle</tissue>
    </source>
</reference>
<dbReference type="InterPro" id="IPR003593">
    <property type="entry name" value="AAA+_ATPase"/>
</dbReference>
<evidence type="ECO:0000256" key="5">
    <source>
        <dbReference type="ARBA" id="ARBA00022840"/>
    </source>
</evidence>
<dbReference type="GO" id="GO:0016887">
    <property type="term" value="F:ATP hydrolysis activity"/>
    <property type="evidence" value="ECO:0007669"/>
    <property type="project" value="InterPro"/>
</dbReference>
<keyword evidence="1" id="KW-0813">Transport</keyword>
<dbReference type="InterPro" id="IPR005893">
    <property type="entry name" value="PotA-like"/>
</dbReference>
<dbReference type="InterPro" id="IPR017871">
    <property type="entry name" value="ABC_transporter-like_CS"/>
</dbReference>
<name>A0AAE0VR70_9BIVA</name>
<evidence type="ECO:0000259" key="9">
    <source>
        <dbReference type="PROSITE" id="PS50893"/>
    </source>
</evidence>
<dbReference type="SUPFAM" id="SSF53850">
    <property type="entry name" value="Periplasmic binding protein-like II"/>
    <property type="match status" value="1"/>
</dbReference>
<comment type="caution">
    <text evidence="10">The sequence shown here is derived from an EMBL/GenBank/DDBJ whole genome shotgun (WGS) entry which is preliminary data.</text>
</comment>